<feature type="signal peptide" evidence="2">
    <location>
        <begin position="1"/>
        <end position="18"/>
    </location>
</feature>
<gene>
    <name evidence="3" type="ORF">KVT40_006090</name>
</gene>
<evidence type="ECO:0000313" key="3">
    <source>
        <dbReference type="EMBL" id="KAG8625689.1"/>
    </source>
</evidence>
<feature type="region of interest" description="Disordered" evidence="1">
    <location>
        <begin position="254"/>
        <end position="384"/>
    </location>
</feature>
<evidence type="ECO:0000313" key="4">
    <source>
        <dbReference type="Proteomes" id="UP000809789"/>
    </source>
</evidence>
<feature type="compositionally biased region" description="Low complexity" evidence="1">
    <location>
        <begin position="254"/>
        <end position="279"/>
    </location>
</feature>
<name>A0A8K0KZL0_9PEZI</name>
<feature type="compositionally biased region" description="Low complexity" evidence="1">
    <location>
        <begin position="338"/>
        <end position="371"/>
    </location>
</feature>
<accession>A0A8K0KZL0</accession>
<sequence>MRASQVILALSAIGAAEAIALEPRQTSDCNTKRIAVLQSNLKNPLLFCKWWKGAKSDKSPFAALNKTQLDNACQCLIATPSLAKSTKPSVQPSNPQVNGLAELQSSITAPLPFCKVWTKLSVKKTTPFKKLSIAGVNRVCNAIIKNPKLIAPKSSSIITSPTSSPTSSLVMAPPSFSLPSFQTPNTSVLSEPASSSVAASRYSSSSSSQAPSTTSPAVQASSLSQTTASDTATSLSSTFESISSTVAIVIGPSLTSGTSSPSSSSTIFISSTSSSSPSTKLAAATPIAKGDSLRGQVLSGRPTGSSTSSSPSSIKPAAATTIAKGASLRGQVIGERPTGSSTSRAAGSAATATDRTSLTTTTTASTTSLSSVQESYPSLSSGFGSESEQISSLSLSASSISNSPTTTSLRLSSTSDILASFSLSSEIPDMSSTSGMATTTTGMITTTTRETTSASPSPTPNADPIIAPQILTDPLFSYKVRTYSNQNEQFPDGVYWTRQGGMIRYQPRNFSQPLRAAYINLYGSYSSSMSTNFNLSIGGYDQAFYLISIYFDGYCDAVEGCLLGGNFSGDQPGLGSFDDPFRGGGRSSSTPVLTGWPRLKRAIVSARKNDSNAYLTFKIVYKSRTGCVSG</sequence>
<evidence type="ECO:0000256" key="1">
    <source>
        <dbReference type="SAM" id="MobiDB-lite"/>
    </source>
</evidence>
<protein>
    <submittedName>
        <fullName evidence="3">Uncharacterized protein</fullName>
    </submittedName>
</protein>
<proteinExistence type="predicted"/>
<feature type="compositionally biased region" description="Polar residues" evidence="1">
    <location>
        <begin position="372"/>
        <end position="384"/>
    </location>
</feature>
<evidence type="ECO:0000256" key="2">
    <source>
        <dbReference type="SAM" id="SignalP"/>
    </source>
</evidence>
<reference evidence="3" key="1">
    <citation type="submission" date="2021-07" db="EMBL/GenBank/DDBJ databases">
        <title>Elsinoe batatas strain:CRI-CJ2 Genome sequencing and assembly.</title>
        <authorList>
            <person name="Huang L."/>
        </authorList>
    </citation>
    <scope>NUCLEOTIDE SEQUENCE</scope>
    <source>
        <strain evidence="3">CRI-CJ2</strain>
    </source>
</reference>
<comment type="caution">
    <text evidence="3">The sequence shown here is derived from an EMBL/GenBank/DDBJ whole genome shotgun (WGS) entry which is preliminary data.</text>
</comment>
<feature type="region of interest" description="Disordered" evidence="1">
    <location>
        <begin position="203"/>
        <end position="225"/>
    </location>
</feature>
<feature type="compositionally biased region" description="Low complexity" evidence="1">
    <location>
        <begin position="299"/>
        <end position="313"/>
    </location>
</feature>
<keyword evidence="4" id="KW-1185">Reference proteome</keyword>
<dbReference type="EMBL" id="JAESVG020000007">
    <property type="protein sequence ID" value="KAG8625689.1"/>
    <property type="molecule type" value="Genomic_DNA"/>
</dbReference>
<dbReference type="Proteomes" id="UP000809789">
    <property type="component" value="Unassembled WGS sequence"/>
</dbReference>
<dbReference type="AlphaFoldDB" id="A0A8K0KZL0"/>
<keyword evidence="2" id="KW-0732">Signal</keyword>
<dbReference type="OrthoDB" id="3938140at2759"/>
<organism evidence="3 4">
    <name type="scientific">Elsinoe batatas</name>
    <dbReference type="NCBI Taxonomy" id="2601811"/>
    <lineage>
        <taxon>Eukaryota</taxon>
        <taxon>Fungi</taxon>
        <taxon>Dikarya</taxon>
        <taxon>Ascomycota</taxon>
        <taxon>Pezizomycotina</taxon>
        <taxon>Dothideomycetes</taxon>
        <taxon>Dothideomycetidae</taxon>
        <taxon>Myriangiales</taxon>
        <taxon>Elsinoaceae</taxon>
        <taxon>Elsinoe</taxon>
    </lineage>
</organism>
<feature type="chain" id="PRO_5035423259" evidence="2">
    <location>
        <begin position="19"/>
        <end position="630"/>
    </location>
</feature>